<proteinExistence type="predicted"/>
<name>A0AAV8XLR4_9CUCU</name>
<dbReference type="Proteomes" id="UP001162162">
    <property type="component" value="Unassembled WGS sequence"/>
</dbReference>
<gene>
    <name evidence="2" type="ORF">NQ318_022526</name>
</gene>
<keyword evidence="3" id="KW-1185">Reference proteome</keyword>
<evidence type="ECO:0000313" key="2">
    <source>
        <dbReference type="EMBL" id="KAJ8939472.1"/>
    </source>
</evidence>
<dbReference type="EMBL" id="JAPWTK010000485">
    <property type="protein sequence ID" value="KAJ8939472.1"/>
    <property type="molecule type" value="Genomic_DNA"/>
</dbReference>
<feature type="region of interest" description="Disordered" evidence="1">
    <location>
        <begin position="124"/>
        <end position="149"/>
    </location>
</feature>
<sequence length="554" mass="62537">MDRDNENQKYEGRHKALTVTVQGRDTPVPVGEGGARAGSPRPSSNDCPGPPVDPQAGALKKAIEGIDKDKNVQEWAKAALGKTKDKPRLRLRCDLREKQAYSAPSSPTMNVAVLDLTWDEDEARSVKKRRYEEESSETPTTDTDDDVQAGEEKLAMKIRKVIKTLDKDIRTLAVLTGEKNIKGEIKEMAVRLRSLMSQIMTNEAQAILQKMGKAESDTIPVEYMDTLQQTERLDDFTKLEKKEWTDKVYTNTEIIVGNPVTAEDKLVKVVITEPDDPTMEKSIQKIYRDRFPELLAATDEFEVIEQMTRIRSKGPAEYTKRKIIKTCYNGTEEDIWMKLIRIKEETAEDKKVAVHHIEKMDNKKLRKMIESIFHVKDAIGDNPAKNAIKELRSTRDGKLLVVIDKDKNATEEIHRIIKGHSDNLKTRTAGPKPAVETIHIRGIDATTLQEEVTTAIEGEIGSLEGKTHKVSKPRPSANNTQAVTISLEKTEADKILNKGKIRIGIVNCTTEKRIDLKILPKMLVIPTCNNKLRWARQKQIMLQVWQGGTFTQCL</sequence>
<evidence type="ECO:0000313" key="3">
    <source>
        <dbReference type="Proteomes" id="UP001162162"/>
    </source>
</evidence>
<reference evidence="2" key="1">
    <citation type="journal article" date="2023" name="Insect Mol. Biol.">
        <title>Genome sequencing provides insights into the evolution of gene families encoding plant cell wall-degrading enzymes in longhorned beetles.</title>
        <authorList>
            <person name="Shin N.R."/>
            <person name="Okamura Y."/>
            <person name="Kirsch R."/>
            <person name="Pauchet Y."/>
        </authorList>
    </citation>
    <scope>NUCLEOTIDE SEQUENCE</scope>
    <source>
        <strain evidence="2">AMC_N1</strain>
    </source>
</reference>
<feature type="region of interest" description="Disordered" evidence="1">
    <location>
        <begin position="1"/>
        <end position="56"/>
    </location>
</feature>
<feature type="compositionally biased region" description="Basic and acidic residues" evidence="1">
    <location>
        <begin position="1"/>
        <end position="14"/>
    </location>
</feature>
<evidence type="ECO:0000256" key="1">
    <source>
        <dbReference type="SAM" id="MobiDB-lite"/>
    </source>
</evidence>
<organism evidence="2 3">
    <name type="scientific">Aromia moschata</name>
    <dbReference type="NCBI Taxonomy" id="1265417"/>
    <lineage>
        <taxon>Eukaryota</taxon>
        <taxon>Metazoa</taxon>
        <taxon>Ecdysozoa</taxon>
        <taxon>Arthropoda</taxon>
        <taxon>Hexapoda</taxon>
        <taxon>Insecta</taxon>
        <taxon>Pterygota</taxon>
        <taxon>Neoptera</taxon>
        <taxon>Endopterygota</taxon>
        <taxon>Coleoptera</taxon>
        <taxon>Polyphaga</taxon>
        <taxon>Cucujiformia</taxon>
        <taxon>Chrysomeloidea</taxon>
        <taxon>Cerambycidae</taxon>
        <taxon>Cerambycinae</taxon>
        <taxon>Callichromatini</taxon>
        <taxon>Aromia</taxon>
    </lineage>
</organism>
<protein>
    <submittedName>
        <fullName evidence="2">Uncharacterized protein</fullName>
    </submittedName>
</protein>
<accession>A0AAV8XLR4</accession>
<comment type="caution">
    <text evidence="2">The sequence shown here is derived from an EMBL/GenBank/DDBJ whole genome shotgun (WGS) entry which is preliminary data.</text>
</comment>
<dbReference type="AlphaFoldDB" id="A0AAV8XLR4"/>